<name>A0A2D3WP25_9BACT</name>
<gene>
    <name evidence="3" type="ORF">CFH83_03110</name>
</gene>
<evidence type="ECO:0000259" key="1">
    <source>
        <dbReference type="Pfam" id="PF01368"/>
    </source>
</evidence>
<dbReference type="InterPro" id="IPR051319">
    <property type="entry name" value="Oligoribo/pAp-PDE_c-di-AMP_PDE"/>
</dbReference>
<accession>A0A2D3WP25</accession>
<dbReference type="Gene3D" id="3.10.310.30">
    <property type="match status" value="1"/>
</dbReference>
<dbReference type="Gene3D" id="3.90.1640.10">
    <property type="entry name" value="inorganic pyrophosphatase (n-terminal core)"/>
    <property type="match status" value="1"/>
</dbReference>
<dbReference type="GO" id="GO:0003676">
    <property type="term" value="F:nucleic acid binding"/>
    <property type="evidence" value="ECO:0007669"/>
    <property type="project" value="InterPro"/>
</dbReference>
<evidence type="ECO:0000313" key="3">
    <source>
        <dbReference type="EMBL" id="DAB38999.1"/>
    </source>
</evidence>
<protein>
    <recommendedName>
        <fullName evidence="5">Phosphoesterase RecJ domain protein</fullName>
    </recommendedName>
</protein>
<dbReference type="PANTHER" id="PTHR47618">
    <property type="entry name" value="BIFUNCTIONAL OLIGORIBONUCLEASE AND PAP PHOSPHATASE NRNA"/>
    <property type="match status" value="1"/>
</dbReference>
<comment type="caution">
    <text evidence="3">The sequence shown here is derived from an EMBL/GenBank/DDBJ whole genome shotgun (WGS) entry which is preliminary data.</text>
</comment>
<dbReference type="AlphaFoldDB" id="A0A2D3WP25"/>
<dbReference type="InterPro" id="IPR003156">
    <property type="entry name" value="DHHA1_dom"/>
</dbReference>
<dbReference type="Pfam" id="PF01368">
    <property type="entry name" value="DHH"/>
    <property type="match status" value="1"/>
</dbReference>
<dbReference type="Proteomes" id="UP000228859">
    <property type="component" value="Unassembled WGS sequence"/>
</dbReference>
<evidence type="ECO:0000313" key="4">
    <source>
        <dbReference type="Proteomes" id="UP000228859"/>
    </source>
</evidence>
<dbReference type="InterPro" id="IPR001667">
    <property type="entry name" value="DDH_dom"/>
</dbReference>
<feature type="domain" description="DHHA1" evidence="2">
    <location>
        <begin position="222"/>
        <end position="301"/>
    </location>
</feature>
<evidence type="ECO:0000259" key="2">
    <source>
        <dbReference type="Pfam" id="PF02272"/>
    </source>
</evidence>
<dbReference type="Pfam" id="PF02272">
    <property type="entry name" value="DHHA1"/>
    <property type="match status" value="1"/>
</dbReference>
<dbReference type="InterPro" id="IPR038763">
    <property type="entry name" value="DHH_sf"/>
</dbReference>
<sequence>MPLSLIDSADHIVLVAHKSPDADSLGAACAFYSYLLRSQKKITLFCASSVVDPNLAFLPWFDKITDRFPEDAELLISFDCGSYGRLGIEKELPLINIDHHVSNDLFGTCNIVDSSAISTTEVVYDYFVANGIKINGKIALSLYAGLLDDSKCFSAPECSTKTFAMAQGLLELGADHAMCMEWLYRRRSLASLRIRGILLKQMKLLADARLAVFEVSLPLLEESGASVSECKSVLDEALGMRSVQAAIMVLEHPLGGIKLSLRTDGTVDAAKIMTSFGGGGHVKRSGTWIKQENYDELIKNIMVMITKEFM</sequence>
<evidence type="ECO:0008006" key="5">
    <source>
        <dbReference type="Google" id="ProtNLM"/>
    </source>
</evidence>
<proteinExistence type="predicted"/>
<organism evidence="3 4">
    <name type="scientific">Sulfuricurvum kujiense</name>
    <dbReference type="NCBI Taxonomy" id="148813"/>
    <lineage>
        <taxon>Bacteria</taxon>
        <taxon>Pseudomonadati</taxon>
        <taxon>Campylobacterota</taxon>
        <taxon>Epsilonproteobacteria</taxon>
        <taxon>Campylobacterales</taxon>
        <taxon>Sulfurimonadaceae</taxon>
        <taxon>Sulfuricurvum</taxon>
    </lineage>
</organism>
<feature type="domain" description="DDH" evidence="1">
    <location>
        <begin position="12"/>
        <end position="145"/>
    </location>
</feature>
<dbReference type="SUPFAM" id="SSF64182">
    <property type="entry name" value="DHH phosphoesterases"/>
    <property type="match status" value="1"/>
</dbReference>
<dbReference type="EMBL" id="DLUI01000047">
    <property type="protein sequence ID" value="DAB38999.1"/>
    <property type="molecule type" value="Genomic_DNA"/>
</dbReference>
<dbReference type="PANTHER" id="PTHR47618:SF1">
    <property type="entry name" value="BIFUNCTIONAL OLIGORIBONUCLEASE AND PAP PHOSPHATASE NRNA"/>
    <property type="match status" value="1"/>
</dbReference>
<dbReference type="RefSeq" id="WP_294895954.1">
    <property type="nucleotide sequence ID" value="NZ_DLUI01000047.1"/>
</dbReference>
<reference evidence="3 4" key="1">
    <citation type="journal article" date="2017" name="Front. Microbiol.">
        <title>Comparative Genomic Analysis of the Class Epsilonproteobacteria and Proposed Reclassification to Epsilonbacteraeota (phyl. nov.).</title>
        <authorList>
            <person name="Waite D.W."/>
            <person name="Vanwonterghem I."/>
            <person name="Rinke C."/>
            <person name="Parks D.H."/>
            <person name="Zhang Y."/>
            <person name="Takai K."/>
            <person name="Sievert S.M."/>
            <person name="Simon J."/>
            <person name="Campbell B.J."/>
            <person name="Hanson T.E."/>
            <person name="Woyke T."/>
            <person name="Klotz M.G."/>
            <person name="Hugenholtz P."/>
        </authorList>
    </citation>
    <scope>NUCLEOTIDE SEQUENCE [LARGE SCALE GENOMIC DNA]</scope>
    <source>
        <strain evidence="3">UBA12443</strain>
    </source>
</reference>